<protein>
    <submittedName>
        <fullName evidence="6">Serine/threonine protein kinase</fullName>
    </submittedName>
</protein>
<dbReference type="PIRSF" id="PIRSF000654">
    <property type="entry name" value="Integrin-linked_kinase"/>
    <property type="match status" value="1"/>
</dbReference>
<organism evidence="6 7">
    <name type="scientific">Candidatus Abyssobacteria bacterium SURF_17</name>
    <dbReference type="NCBI Taxonomy" id="2093361"/>
    <lineage>
        <taxon>Bacteria</taxon>
        <taxon>Pseudomonadati</taxon>
        <taxon>Candidatus Hydrogenedentota</taxon>
        <taxon>Candidatus Abyssobacteria</taxon>
    </lineage>
</organism>
<evidence type="ECO:0000256" key="1">
    <source>
        <dbReference type="ARBA" id="ARBA00022679"/>
    </source>
</evidence>
<evidence type="ECO:0000256" key="4">
    <source>
        <dbReference type="ARBA" id="ARBA00022840"/>
    </source>
</evidence>
<evidence type="ECO:0000313" key="7">
    <source>
        <dbReference type="Proteomes" id="UP000285961"/>
    </source>
</evidence>
<dbReference type="PROSITE" id="PS50011">
    <property type="entry name" value="PROTEIN_KINASE_DOM"/>
    <property type="match status" value="1"/>
</dbReference>
<dbReference type="Gene3D" id="3.30.200.20">
    <property type="entry name" value="Phosphorylase Kinase, domain 1"/>
    <property type="match status" value="1"/>
</dbReference>
<reference evidence="6 7" key="1">
    <citation type="journal article" date="2017" name="ISME J.">
        <title>Energy and carbon metabolisms in a deep terrestrial subsurface fluid microbial community.</title>
        <authorList>
            <person name="Momper L."/>
            <person name="Jungbluth S.P."/>
            <person name="Lee M.D."/>
            <person name="Amend J.P."/>
        </authorList>
    </citation>
    <scope>NUCLEOTIDE SEQUENCE [LARGE SCALE GENOMIC DNA]</scope>
    <source>
        <strain evidence="6">SURF_17</strain>
    </source>
</reference>
<dbReference type="InterPro" id="IPR008271">
    <property type="entry name" value="Ser/Thr_kinase_AS"/>
</dbReference>
<dbReference type="InterPro" id="IPR000719">
    <property type="entry name" value="Prot_kinase_dom"/>
</dbReference>
<comment type="caution">
    <text evidence="6">The sequence shown here is derived from an EMBL/GenBank/DDBJ whole genome shotgun (WGS) entry which is preliminary data.</text>
</comment>
<dbReference type="PANTHER" id="PTHR43289:SF34">
    <property type="entry name" value="SERINE_THREONINE-PROTEIN KINASE YBDM-RELATED"/>
    <property type="match status" value="1"/>
</dbReference>
<gene>
    <name evidence="6" type="ORF">C4532_13290</name>
</gene>
<name>A0A419EUN2_9BACT</name>
<evidence type="ECO:0000313" key="6">
    <source>
        <dbReference type="EMBL" id="RJP68010.1"/>
    </source>
</evidence>
<dbReference type="SMART" id="SM00220">
    <property type="entry name" value="S_TKc"/>
    <property type="match status" value="1"/>
</dbReference>
<dbReference type="Proteomes" id="UP000285961">
    <property type="component" value="Unassembled WGS sequence"/>
</dbReference>
<keyword evidence="1" id="KW-0808">Transferase</keyword>
<evidence type="ECO:0000256" key="2">
    <source>
        <dbReference type="ARBA" id="ARBA00022741"/>
    </source>
</evidence>
<dbReference type="Pfam" id="PF00069">
    <property type="entry name" value="Pkinase"/>
    <property type="match status" value="1"/>
</dbReference>
<dbReference type="PANTHER" id="PTHR43289">
    <property type="entry name" value="MITOGEN-ACTIVATED PROTEIN KINASE KINASE KINASE 20-RELATED"/>
    <property type="match status" value="1"/>
</dbReference>
<dbReference type="CDD" id="cd14014">
    <property type="entry name" value="STKc_PknB_like"/>
    <property type="match status" value="1"/>
</dbReference>
<keyword evidence="2" id="KW-0547">Nucleotide-binding</keyword>
<dbReference type="GO" id="GO:0004674">
    <property type="term" value="F:protein serine/threonine kinase activity"/>
    <property type="evidence" value="ECO:0007669"/>
    <property type="project" value="UniProtKB-KW"/>
</dbReference>
<keyword evidence="3 6" id="KW-0418">Kinase</keyword>
<evidence type="ECO:0000259" key="5">
    <source>
        <dbReference type="PROSITE" id="PS50011"/>
    </source>
</evidence>
<accession>A0A419EUN2</accession>
<dbReference type="PROSITE" id="PS00108">
    <property type="entry name" value="PROTEIN_KINASE_ST"/>
    <property type="match status" value="1"/>
</dbReference>
<dbReference type="EMBL" id="QZKI01000095">
    <property type="protein sequence ID" value="RJP68010.1"/>
    <property type="molecule type" value="Genomic_DNA"/>
</dbReference>
<dbReference type="Gene3D" id="1.10.510.10">
    <property type="entry name" value="Transferase(Phosphotransferase) domain 1"/>
    <property type="match status" value="1"/>
</dbReference>
<dbReference type="InterPro" id="IPR011009">
    <property type="entry name" value="Kinase-like_dom_sf"/>
</dbReference>
<dbReference type="SUPFAM" id="SSF56112">
    <property type="entry name" value="Protein kinase-like (PK-like)"/>
    <property type="match status" value="1"/>
</dbReference>
<dbReference type="AlphaFoldDB" id="A0A419EUN2"/>
<dbReference type="GO" id="GO:0005524">
    <property type="term" value="F:ATP binding"/>
    <property type="evidence" value="ECO:0007669"/>
    <property type="project" value="UniProtKB-KW"/>
</dbReference>
<evidence type="ECO:0000256" key="3">
    <source>
        <dbReference type="ARBA" id="ARBA00022777"/>
    </source>
</evidence>
<keyword evidence="4" id="KW-0067">ATP-binding</keyword>
<feature type="domain" description="Protein kinase" evidence="5">
    <location>
        <begin position="10"/>
        <end position="282"/>
    </location>
</feature>
<keyword evidence="6" id="KW-0723">Serine/threonine-protein kinase</keyword>
<proteinExistence type="predicted"/>
<sequence length="287" mass="33190">MPIEERIGNYRILSPIAAGGMGRVYLAKEETNERHIAVKVLPDEFLKDRKRSQYLEREVKIARQLKHPNVIDIYGLHVQKGIGYLLMEFMDGGNLRQHIQTRNPSLYEVLSLIVKICTGLHYIHHHKFGDARFHSIIHRDIKPENILLSQKEEVKVADFGLSMPESSWGWRGLSTRAGTPFYMSPEQIRGKSLDIRTDIYSLGLVMYELLTGQLPYKAQDKVMYMKTVISKKNRPAPPSFLDKRIPRQFDEITLKALEYEPTARYQTVAELMLDLKRLPPVFKQLSA</sequence>